<dbReference type="AlphaFoldDB" id="A0A2N7L3V3"/>
<evidence type="ECO:0000256" key="1">
    <source>
        <dbReference type="SAM" id="SignalP"/>
    </source>
</evidence>
<comment type="caution">
    <text evidence="2">The sequence shown here is derived from an EMBL/GenBank/DDBJ whole genome shotgun (WGS) entry which is preliminary data.</text>
</comment>
<protein>
    <recommendedName>
        <fullName evidence="4">Peptidoglycan-binding protein</fullName>
    </recommendedName>
</protein>
<proteinExistence type="predicted"/>
<dbReference type="Proteomes" id="UP000235387">
    <property type="component" value="Unassembled WGS sequence"/>
</dbReference>
<dbReference type="InterPro" id="IPR021241">
    <property type="entry name" value="CsiV"/>
</dbReference>
<organism evidence="2 3">
    <name type="scientific">Enterovibrio norvegicus</name>
    <dbReference type="NCBI Taxonomy" id="188144"/>
    <lineage>
        <taxon>Bacteria</taxon>
        <taxon>Pseudomonadati</taxon>
        <taxon>Pseudomonadota</taxon>
        <taxon>Gammaproteobacteria</taxon>
        <taxon>Vibrionales</taxon>
        <taxon>Vibrionaceae</taxon>
        <taxon>Enterovibrio</taxon>
    </lineage>
</organism>
<evidence type="ECO:0000313" key="3">
    <source>
        <dbReference type="Proteomes" id="UP000235387"/>
    </source>
</evidence>
<accession>A0A2N7L3V3</accession>
<feature type="signal peptide" evidence="1">
    <location>
        <begin position="1"/>
        <end position="26"/>
    </location>
</feature>
<name>A0A2N7L3V3_9GAMM</name>
<dbReference type="EMBL" id="MDAL01000060">
    <property type="protein sequence ID" value="PMN88057.1"/>
    <property type="molecule type" value="Genomic_DNA"/>
</dbReference>
<dbReference type="Pfam" id="PF10972">
    <property type="entry name" value="CsiV"/>
    <property type="match status" value="1"/>
</dbReference>
<evidence type="ECO:0008006" key="4">
    <source>
        <dbReference type="Google" id="ProtNLM"/>
    </source>
</evidence>
<gene>
    <name evidence="2" type="ORF">BCT23_06430</name>
</gene>
<keyword evidence="1" id="KW-0732">Signal</keyword>
<reference evidence="3" key="1">
    <citation type="submission" date="2016-07" db="EMBL/GenBank/DDBJ databases">
        <title>Nontailed viruses are major unrecognized killers of bacteria in the ocean.</title>
        <authorList>
            <person name="Kauffman K."/>
            <person name="Hussain F."/>
            <person name="Yang J."/>
            <person name="Arevalo P."/>
            <person name="Brown J."/>
            <person name="Cutler M."/>
            <person name="Kelly L."/>
            <person name="Polz M.F."/>
        </authorList>
    </citation>
    <scope>NUCLEOTIDE SEQUENCE [LARGE SCALE GENOMIC DNA]</scope>
    <source>
        <strain evidence="3">10N.261.45.A10</strain>
    </source>
</reference>
<sequence>MYSKRSNALKKLIFLLLCTISWQTMAERLYDVEVIVFKRNQSPDAVKENWPEAPGGINLSNAVSAYDSASMAARGLTLLPKSEWKLNAEFNRLSRHAGFKPLVHVAWRQNDGSRGAMPKMRMAAGNNYGKDYYKDGTPKGVQTVGGDGTEKKSGSMYELDGFIRVYVQHYLFIETDLVLREPGERKVLQDVSAVPAPLSGQPDTVLQDIAQDGEATNVAAVGTPNDDVSFAGLQKLERSYAIEKFLQPYAFEQKRRMRSGEIHYLDHPLMGLIIQVTKAN</sequence>
<evidence type="ECO:0000313" key="2">
    <source>
        <dbReference type="EMBL" id="PMN88057.1"/>
    </source>
</evidence>
<feature type="chain" id="PRO_5014627036" description="Peptidoglycan-binding protein" evidence="1">
    <location>
        <begin position="27"/>
        <end position="280"/>
    </location>
</feature>